<dbReference type="InterPro" id="IPR044930">
    <property type="entry name" value="Homing_endonuclease_His-Me"/>
</dbReference>
<comment type="caution">
    <text evidence="2">The sequence shown here is derived from an EMBL/GenBank/DDBJ whole genome shotgun (WGS) entry which is preliminary data.</text>
</comment>
<dbReference type="RefSeq" id="WP_184974624.1">
    <property type="nucleotide sequence ID" value="NZ_BAAAWF010000040.1"/>
</dbReference>
<reference evidence="2 3" key="1">
    <citation type="submission" date="2020-08" db="EMBL/GenBank/DDBJ databases">
        <title>Genomic Encyclopedia of Type Strains, Phase III (KMG-III): the genomes of soil and plant-associated and newly described type strains.</title>
        <authorList>
            <person name="Whitman W."/>
        </authorList>
    </citation>
    <scope>NUCLEOTIDE SEQUENCE [LARGE SCALE GENOMIC DNA]</scope>
    <source>
        <strain evidence="2 3">CECT 3313</strain>
    </source>
</reference>
<feature type="domain" description="HNH nuclease" evidence="1">
    <location>
        <begin position="61"/>
        <end position="106"/>
    </location>
</feature>
<organism evidence="2 3">
    <name type="scientific">Streptomyces echinatus</name>
    <dbReference type="NCBI Taxonomy" id="67293"/>
    <lineage>
        <taxon>Bacteria</taxon>
        <taxon>Bacillati</taxon>
        <taxon>Actinomycetota</taxon>
        <taxon>Actinomycetes</taxon>
        <taxon>Kitasatosporales</taxon>
        <taxon>Streptomycetaceae</taxon>
        <taxon>Streptomyces</taxon>
    </lineage>
</organism>
<sequence length="240" mass="27247">MARLTPEAYEALQGQLLNAANDTQFVSRFWARVQKSENCWLWTGGKAGQYGQLTLQRRRLLAHRVSWVITNRKVLPQVAVIRHRCDTPLCVRPDHLEAGSVAQNVRDVYERRRRTPKTWPQGAGRPNAVLDDETVAQMRRAVRSGRSIRSLALEIGVDYTSAHRAVRGIGWTHVTEPPVPKARIYPPHRANFVRNNPDVVAQARELRDSGLNLRQIADRLGISRAAAFRCCRTESNERTS</sequence>
<dbReference type="InterPro" id="IPR003615">
    <property type="entry name" value="HNH_nuc"/>
</dbReference>
<keyword evidence="3" id="KW-1185">Reference proteome</keyword>
<name>A0A7W9Q3Y6_9ACTN</name>
<dbReference type="Pfam" id="PF13392">
    <property type="entry name" value="HNH_3"/>
    <property type="match status" value="1"/>
</dbReference>
<accession>A0A7W9Q3Y6</accession>
<proteinExistence type="predicted"/>
<dbReference type="InterPro" id="IPR044925">
    <property type="entry name" value="His-Me_finger_sf"/>
</dbReference>
<dbReference type="AlphaFoldDB" id="A0A7W9Q3Y6"/>
<dbReference type="EMBL" id="JACHJK010000024">
    <property type="protein sequence ID" value="MBB5932367.1"/>
    <property type="molecule type" value="Genomic_DNA"/>
</dbReference>
<protein>
    <submittedName>
        <fullName evidence="2">Transposase-like protein</fullName>
    </submittedName>
</protein>
<evidence type="ECO:0000313" key="3">
    <source>
        <dbReference type="Proteomes" id="UP000585836"/>
    </source>
</evidence>
<evidence type="ECO:0000259" key="1">
    <source>
        <dbReference type="Pfam" id="PF13392"/>
    </source>
</evidence>
<dbReference type="SUPFAM" id="SSF54060">
    <property type="entry name" value="His-Me finger endonucleases"/>
    <property type="match status" value="1"/>
</dbReference>
<gene>
    <name evidence="2" type="ORF">FHS34_007877</name>
</gene>
<dbReference type="Proteomes" id="UP000585836">
    <property type="component" value="Unassembled WGS sequence"/>
</dbReference>
<evidence type="ECO:0000313" key="2">
    <source>
        <dbReference type="EMBL" id="MBB5932367.1"/>
    </source>
</evidence>
<dbReference type="GO" id="GO:0004519">
    <property type="term" value="F:endonuclease activity"/>
    <property type="evidence" value="ECO:0007669"/>
    <property type="project" value="InterPro"/>
</dbReference>
<dbReference type="Gene3D" id="3.90.75.10">
    <property type="entry name" value="Homing Intron 3 (I-ppo) Encoded Endonuclease, Chain A"/>
    <property type="match status" value="1"/>
</dbReference>